<organism evidence="2 3">
    <name type="scientific">Halomonas citrativorans</name>
    <dbReference type="NCBI Taxonomy" id="2742612"/>
    <lineage>
        <taxon>Bacteria</taxon>
        <taxon>Pseudomonadati</taxon>
        <taxon>Pseudomonadota</taxon>
        <taxon>Gammaproteobacteria</taxon>
        <taxon>Oceanospirillales</taxon>
        <taxon>Halomonadaceae</taxon>
        <taxon>Halomonas</taxon>
    </lineage>
</organism>
<keyword evidence="1" id="KW-1133">Transmembrane helix</keyword>
<proteinExistence type="predicted"/>
<accession>A0A1R4HUW2</accession>
<evidence type="ECO:0000313" key="2">
    <source>
        <dbReference type="EMBL" id="SJN11347.1"/>
    </source>
</evidence>
<reference evidence="2 3" key="1">
    <citation type="submission" date="2017-02" db="EMBL/GenBank/DDBJ databases">
        <authorList>
            <person name="Dridi B."/>
        </authorList>
    </citation>
    <scope>NUCLEOTIDE SEQUENCE [LARGE SCALE GENOMIC DNA]</scope>
    <source>
        <strain evidence="2 3">JB380</strain>
    </source>
</reference>
<keyword evidence="1" id="KW-0472">Membrane</keyword>
<keyword evidence="1" id="KW-0812">Transmembrane</keyword>
<gene>
    <name evidence="2" type="ORF">CZ787_05730</name>
</gene>
<protein>
    <submittedName>
        <fullName evidence="2">Uncharacterized protein</fullName>
    </submittedName>
</protein>
<comment type="caution">
    <text evidence="2">The sequence shown here is derived from an EMBL/GenBank/DDBJ whole genome shotgun (WGS) entry which is preliminary data.</text>
</comment>
<name>A0A1R4HUW2_9GAMM</name>
<sequence length="47" mass="5261">MAAEAPLKPKAMEEAIAVVVSMVFIGFPMFYSTEAVKRRDDVLFTPR</sequence>
<dbReference type="AlphaFoldDB" id="A0A1R4HUW2"/>
<dbReference type="Proteomes" id="UP000196331">
    <property type="component" value="Unassembled WGS sequence"/>
</dbReference>
<evidence type="ECO:0000313" key="3">
    <source>
        <dbReference type="Proteomes" id="UP000196331"/>
    </source>
</evidence>
<feature type="transmembrane region" description="Helical" evidence="1">
    <location>
        <begin position="15"/>
        <end position="31"/>
    </location>
</feature>
<dbReference type="EMBL" id="FUKM01000020">
    <property type="protein sequence ID" value="SJN11347.1"/>
    <property type="molecule type" value="Genomic_DNA"/>
</dbReference>
<evidence type="ECO:0000256" key="1">
    <source>
        <dbReference type="SAM" id="Phobius"/>
    </source>
</evidence>